<sequence length="375" mass="42396">MAELNKFNIPQQKPVVLLSPLDWGLGHTTRCIPIIHELLTQGCSVIIACNSTQKALLSLELPGLTYVHLAGYNLKYGKKRWGTIVRIILQTPKILIRINNEKNWLNIFLKSQRVDCIISDNRFGLYNRKVPAVFITHQLYIKTGLGKPADRLVQLLNYRRINRFTTCWVPDRRGIKTMAGRLSNPEKLPSIRVQYLGGLSRFKACSTTTSPIQLLVVLSGPEPQRSIFENLLLKQLELQPGKTVLVRGLPKEGENMQVKNNITIYNHAPAGLLNELMCNAELVISRSGYTTVMDLLKLGKKSILVPTPGQAEQEYVAAHLQKEQLAYTVSQEQFNLQKALAAANEFPYQLSPWPMEDYKKAINELIDQIIKSKQS</sequence>
<dbReference type="EMBL" id="LWBO01000014">
    <property type="protein sequence ID" value="OQP46462.1"/>
    <property type="molecule type" value="Genomic_DNA"/>
</dbReference>
<reference evidence="2 3" key="1">
    <citation type="submission" date="2016-04" db="EMBL/GenBank/DDBJ databases">
        <authorList>
            <person name="Chen L."/>
            <person name="Zhuang W."/>
            <person name="Wang G."/>
        </authorList>
    </citation>
    <scope>NUCLEOTIDE SEQUENCE [LARGE SCALE GENOMIC DNA]</scope>
    <source>
        <strain evidence="3">GR20</strain>
    </source>
</reference>
<dbReference type="Proteomes" id="UP000192277">
    <property type="component" value="Unassembled WGS sequence"/>
</dbReference>
<comment type="caution">
    <text evidence="2">The sequence shown here is derived from an EMBL/GenBank/DDBJ whole genome shotgun (WGS) entry which is preliminary data.</text>
</comment>
<dbReference type="InterPro" id="IPR007235">
    <property type="entry name" value="Glyco_trans_28_C"/>
</dbReference>
<protein>
    <recommendedName>
        <fullName evidence="1">Glycosyl transferase family 28 C-terminal domain-containing protein</fullName>
    </recommendedName>
</protein>
<gene>
    <name evidence="2" type="ORF">A4D02_30970</name>
</gene>
<dbReference type="PANTHER" id="PTHR21015:SF22">
    <property type="entry name" value="GLYCOSYLTRANSFERASE"/>
    <property type="match status" value="1"/>
</dbReference>
<proteinExistence type="predicted"/>
<keyword evidence="3" id="KW-1185">Reference proteome</keyword>
<evidence type="ECO:0000313" key="3">
    <source>
        <dbReference type="Proteomes" id="UP000192277"/>
    </source>
</evidence>
<name>A0ABX3NUE6_9BACT</name>
<dbReference type="PANTHER" id="PTHR21015">
    <property type="entry name" value="UDP-N-ACETYLGLUCOSAMINE--N-ACETYLMURAMYL-(PENTAPEPTIDE) PYROPHOSPHORYL-UNDECAPRENOL N-ACETYLGLUCOSAMINE TRANSFERASE 1"/>
    <property type="match status" value="1"/>
</dbReference>
<feature type="domain" description="Glycosyl transferase family 28 C-terminal" evidence="1">
    <location>
        <begin position="273"/>
        <end position="349"/>
    </location>
</feature>
<dbReference type="Gene3D" id="3.40.50.2000">
    <property type="entry name" value="Glycogen Phosphorylase B"/>
    <property type="match status" value="1"/>
</dbReference>
<organism evidence="2 3">
    <name type="scientific">Niastella koreensis</name>
    <dbReference type="NCBI Taxonomy" id="354356"/>
    <lineage>
        <taxon>Bacteria</taxon>
        <taxon>Pseudomonadati</taxon>
        <taxon>Bacteroidota</taxon>
        <taxon>Chitinophagia</taxon>
        <taxon>Chitinophagales</taxon>
        <taxon>Chitinophagaceae</taxon>
        <taxon>Niastella</taxon>
    </lineage>
</organism>
<accession>A0ABX3NUE6</accession>
<dbReference type="Pfam" id="PF04101">
    <property type="entry name" value="Glyco_tran_28_C"/>
    <property type="match status" value="1"/>
</dbReference>
<evidence type="ECO:0000259" key="1">
    <source>
        <dbReference type="Pfam" id="PF04101"/>
    </source>
</evidence>
<evidence type="ECO:0000313" key="2">
    <source>
        <dbReference type="EMBL" id="OQP46462.1"/>
    </source>
</evidence>
<dbReference type="SUPFAM" id="SSF53756">
    <property type="entry name" value="UDP-Glycosyltransferase/glycogen phosphorylase"/>
    <property type="match status" value="1"/>
</dbReference>